<proteinExistence type="predicted"/>
<evidence type="ECO:0000313" key="3">
    <source>
        <dbReference type="Proteomes" id="UP000562254"/>
    </source>
</evidence>
<dbReference type="AlphaFoldDB" id="A0A840XR77"/>
<protein>
    <submittedName>
        <fullName evidence="2">Uncharacterized protein</fullName>
    </submittedName>
</protein>
<evidence type="ECO:0000256" key="1">
    <source>
        <dbReference type="SAM" id="Phobius"/>
    </source>
</evidence>
<dbReference type="RefSeq" id="WP_184485155.1">
    <property type="nucleotide sequence ID" value="NZ_JACIJE010000006.1"/>
</dbReference>
<organism evidence="2 3">
    <name type="scientific">Neoroseomonas alkaliterrae</name>
    <dbReference type="NCBI Taxonomy" id="1452450"/>
    <lineage>
        <taxon>Bacteria</taxon>
        <taxon>Pseudomonadati</taxon>
        <taxon>Pseudomonadota</taxon>
        <taxon>Alphaproteobacteria</taxon>
        <taxon>Acetobacterales</taxon>
        <taxon>Acetobacteraceae</taxon>
        <taxon>Neoroseomonas</taxon>
    </lineage>
</organism>
<evidence type="ECO:0000313" key="2">
    <source>
        <dbReference type="EMBL" id="MBB5690416.1"/>
    </source>
</evidence>
<keyword evidence="3" id="KW-1185">Reference proteome</keyword>
<comment type="caution">
    <text evidence="2">The sequence shown here is derived from an EMBL/GenBank/DDBJ whole genome shotgun (WGS) entry which is preliminary data.</text>
</comment>
<keyword evidence="1" id="KW-1133">Transmembrane helix</keyword>
<sequence length="47" mass="4698">MQQETPPPPPAAAPAAERSEAIRILALVLGIGGPAAVLGVVVVWLLG</sequence>
<dbReference type="EMBL" id="JACIJE010000006">
    <property type="protein sequence ID" value="MBB5690416.1"/>
    <property type="molecule type" value="Genomic_DNA"/>
</dbReference>
<name>A0A840XR77_9PROT</name>
<feature type="transmembrane region" description="Helical" evidence="1">
    <location>
        <begin position="24"/>
        <end position="46"/>
    </location>
</feature>
<reference evidence="2 3" key="1">
    <citation type="submission" date="2020-08" db="EMBL/GenBank/DDBJ databases">
        <title>Genomic Encyclopedia of Type Strains, Phase IV (KMG-IV): sequencing the most valuable type-strain genomes for metagenomic binning, comparative biology and taxonomic classification.</title>
        <authorList>
            <person name="Goeker M."/>
        </authorList>
    </citation>
    <scope>NUCLEOTIDE SEQUENCE [LARGE SCALE GENOMIC DNA]</scope>
    <source>
        <strain evidence="2 3">DSM 25895</strain>
    </source>
</reference>
<keyword evidence="1" id="KW-0812">Transmembrane</keyword>
<accession>A0A840XR77</accession>
<keyword evidence="1" id="KW-0472">Membrane</keyword>
<gene>
    <name evidence="2" type="ORF">FHS88_002549</name>
</gene>
<dbReference type="Proteomes" id="UP000562254">
    <property type="component" value="Unassembled WGS sequence"/>
</dbReference>